<evidence type="ECO:0000313" key="2">
    <source>
        <dbReference type="EMBL" id="CEM36462.1"/>
    </source>
</evidence>
<proteinExistence type="predicted"/>
<dbReference type="VEuPathDB" id="CryptoDB:Cvel_23996"/>
<protein>
    <submittedName>
        <fullName evidence="2">Uncharacterized protein</fullName>
    </submittedName>
</protein>
<feature type="compositionally biased region" description="Low complexity" evidence="1">
    <location>
        <begin position="502"/>
        <end position="515"/>
    </location>
</feature>
<gene>
    <name evidence="2" type="ORF">Cvel_23996</name>
</gene>
<feature type="region of interest" description="Disordered" evidence="1">
    <location>
        <begin position="1"/>
        <end position="116"/>
    </location>
</feature>
<evidence type="ECO:0000256" key="1">
    <source>
        <dbReference type="SAM" id="MobiDB-lite"/>
    </source>
</evidence>
<reference evidence="2" key="1">
    <citation type="submission" date="2014-11" db="EMBL/GenBank/DDBJ databases">
        <authorList>
            <person name="Otto D Thomas"/>
            <person name="Naeem Raeece"/>
        </authorList>
    </citation>
    <scope>NUCLEOTIDE SEQUENCE</scope>
</reference>
<organism evidence="2">
    <name type="scientific">Chromera velia CCMP2878</name>
    <dbReference type="NCBI Taxonomy" id="1169474"/>
    <lineage>
        <taxon>Eukaryota</taxon>
        <taxon>Sar</taxon>
        <taxon>Alveolata</taxon>
        <taxon>Colpodellida</taxon>
        <taxon>Chromeraceae</taxon>
        <taxon>Chromera</taxon>
    </lineage>
</organism>
<feature type="compositionally biased region" description="Polar residues" evidence="1">
    <location>
        <begin position="484"/>
        <end position="501"/>
    </location>
</feature>
<feature type="compositionally biased region" description="Basic and acidic residues" evidence="1">
    <location>
        <begin position="42"/>
        <end position="90"/>
    </location>
</feature>
<accession>A0A0G4GZF1</accession>
<sequence>MPHIRWVCTGREGPDPRRDPSQIVRVKTKSYDKNPRGSGEGNQREERHPVQHHNDSGRERSYKHERDTGRHHNDLERNRLNDRPNSHWKAETLTGGGGTGPSSRFRHSPQQEFSPQASRPPAAVVAAAHAYAHSCNAHFHCDCSQSNQNRALPSHVYPAACRNFDLLFKSFSFSGSQSYLQPAPFYEGNPPFDSPSNSRHSYSPPFPEGIPHHSAPFRNFTRSQHHPRSPSSGSPAGTLQQFPSCPHDPQHHHGGLLSHTAAPSSLSTRPPAASQNMGILGGVTARPRRSQQALPVPAQADPPRDPSGVPAPSSSSNRVHEGAETQTMPEWANYDVLPFVKLGGEGSVHGSLTESNDLRLRRFAELTTLRCLPWSREVKKQPCLVVTLHGQRIWYEDSEDRLQVGRFGEIVRAAHQKEIAGGVTLPTSVPAVLYPDNFLSSTELKLCVNITLRWLPVTRDTSDGHSRGVRRKEAIVAPLEQLLSPLTSHTTDGPRTASQEHSSAAASLANLSPTNPTAPPVPVTSETATGSPSSRVTDQAAAAVSSHKRLQIFRD</sequence>
<dbReference type="AlphaFoldDB" id="A0A0G4GZF1"/>
<name>A0A0G4GZF1_9ALVE</name>
<feature type="region of interest" description="Disordered" evidence="1">
    <location>
        <begin position="482"/>
        <end position="555"/>
    </location>
</feature>
<feature type="compositionally biased region" description="Polar residues" evidence="1">
    <location>
        <begin position="261"/>
        <end position="277"/>
    </location>
</feature>
<feature type="compositionally biased region" description="Basic residues" evidence="1">
    <location>
        <begin position="546"/>
        <end position="555"/>
    </location>
</feature>
<feature type="compositionally biased region" description="Polar residues" evidence="1">
    <location>
        <begin position="229"/>
        <end position="243"/>
    </location>
</feature>
<dbReference type="EMBL" id="CDMZ01001706">
    <property type="protein sequence ID" value="CEM36462.1"/>
    <property type="molecule type" value="Genomic_DNA"/>
</dbReference>
<feature type="region of interest" description="Disordered" evidence="1">
    <location>
        <begin position="184"/>
        <end position="324"/>
    </location>
</feature>
<feature type="compositionally biased region" description="Polar residues" evidence="1">
    <location>
        <begin position="525"/>
        <end position="537"/>
    </location>
</feature>